<evidence type="ECO:0008006" key="4">
    <source>
        <dbReference type="Google" id="ProtNLM"/>
    </source>
</evidence>
<organism evidence="3">
    <name type="scientific">Ananas comosus var. bracteatus</name>
    <name type="common">red pineapple</name>
    <dbReference type="NCBI Taxonomy" id="296719"/>
    <lineage>
        <taxon>Eukaryota</taxon>
        <taxon>Viridiplantae</taxon>
        <taxon>Streptophyta</taxon>
        <taxon>Embryophyta</taxon>
        <taxon>Tracheophyta</taxon>
        <taxon>Spermatophyta</taxon>
        <taxon>Magnoliopsida</taxon>
        <taxon>Liliopsida</taxon>
        <taxon>Poales</taxon>
        <taxon>Bromeliaceae</taxon>
        <taxon>Bromelioideae</taxon>
        <taxon>Ananas</taxon>
    </lineage>
</organism>
<dbReference type="PANTHER" id="PTHR46148">
    <property type="entry name" value="CHROMO DOMAIN-CONTAINING PROTEIN"/>
    <property type="match status" value="1"/>
</dbReference>
<name>A0A6V7Q3B3_ANACO</name>
<dbReference type="SUPFAM" id="SSF54160">
    <property type="entry name" value="Chromo domain-like"/>
    <property type="match status" value="1"/>
</dbReference>
<evidence type="ECO:0000313" key="3">
    <source>
        <dbReference type="EMBL" id="CAD1837513.1"/>
    </source>
</evidence>
<accession>A0A6V7Q3B3</accession>
<protein>
    <recommendedName>
        <fullName evidence="4">Chromo domain-containing protein</fullName>
    </recommendedName>
</protein>
<dbReference type="AlphaFoldDB" id="A0A6V7Q3B3"/>
<evidence type="ECO:0000259" key="2">
    <source>
        <dbReference type="Pfam" id="PF24626"/>
    </source>
</evidence>
<dbReference type="Pfam" id="PF24626">
    <property type="entry name" value="SH3_Tf2-1"/>
    <property type="match status" value="1"/>
</dbReference>
<dbReference type="Pfam" id="PF00385">
    <property type="entry name" value="Chromo"/>
    <property type="match status" value="1"/>
</dbReference>
<evidence type="ECO:0000259" key="1">
    <source>
        <dbReference type="Pfam" id="PF00385"/>
    </source>
</evidence>
<reference evidence="3" key="1">
    <citation type="submission" date="2020-07" db="EMBL/GenBank/DDBJ databases">
        <authorList>
            <person name="Lin J."/>
        </authorList>
    </citation>
    <scope>NUCLEOTIDE SEQUENCE</scope>
</reference>
<dbReference type="PANTHER" id="PTHR46148:SF60">
    <property type="entry name" value="CHROMO DOMAIN-CONTAINING PROTEIN"/>
    <property type="match status" value="1"/>
</dbReference>
<dbReference type="InterPro" id="IPR023780">
    <property type="entry name" value="Chromo_domain"/>
</dbReference>
<dbReference type="InterPro" id="IPR056924">
    <property type="entry name" value="SH3_Tf2-1"/>
</dbReference>
<dbReference type="EMBL" id="LR862132">
    <property type="protein sequence ID" value="CAD1837513.1"/>
    <property type="molecule type" value="Genomic_DNA"/>
</dbReference>
<dbReference type="InterPro" id="IPR016197">
    <property type="entry name" value="Chromo-like_dom_sf"/>
</dbReference>
<sequence>MWHRLPLVSVNQLSTPLGFALNLDEESEIWTLAFGSTWVRENQLKGLSSKRGFEMEFLVGDHVSLKVSPTRGIRRFGTRGKLSPRFIGPYEILERVGLVAYRLALPPNLSGIHDIFYVSVLRKCIFDPAYVLDATPIELQDDLTFEEQPVRILAREVRKLRNRDFPYVKVLWSNHEEREATWELESALQERYPHLFQMES</sequence>
<feature type="domain" description="Tf2-1-like SH3-like" evidence="2">
    <location>
        <begin position="60"/>
        <end position="124"/>
    </location>
</feature>
<feature type="domain" description="Chromo" evidence="1">
    <location>
        <begin position="149"/>
        <end position="197"/>
    </location>
</feature>
<proteinExistence type="predicted"/>
<gene>
    <name evidence="3" type="ORF">CB5_LOCUS20724</name>
</gene>